<name>A0A1C5HM32_9ACTN</name>
<sequence>MKLVVTCQPAVGHFHAVAQLARAAVDAGHEVVVATGRGMGHWVTRAGFAVREVGPAWLADGPRAGAFDDPRRRLRLMSLATGSMVAGLVDLLRELRPDVVLHESLEWAAPLAADAAGVPYAALGQLPRLPRPVLAEVMAEPWNAARRRLGLPADPGLERLYPYLYLDAYLPSWQPLTANPLSWFDGPAEPDVAHLIQPPLYQVGDEVPAWLAALPDRPVVYVTMGTAFNQVGPLFATVAEALRDEDVSVVMTVGSGVDPAPLAALGPNIHAARYIPQEAVLSRSAAVVQHAGYLTTVGALRHGLPMVAIPVAVDQPYHAHRLAAAGAAVRLDHRTLDPARVRAAVRAVLDEPLYRANAERLRREMLAMPPTGHGVTLLERLAASGRPVFDGADELAAVR</sequence>
<dbReference type="InterPro" id="IPR048284">
    <property type="entry name" value="EryCIII-like_N"/>
</dbReference>
<keyword evidence="2" id="KW-0328">Glycosyltransferase</keyword>
<dbReference type="PANTHER" id="PTHR48050:SF13">
    <property type="entry name" value="STEROL 3-BETA-GLUCOSYLTRANSFERASE UGT80A2"/>
    <property type="match status" value="1"/>
</dbReference>
<evidence type="ECO:0000259" key="4">
    <source>
        <dbReference type="Pfam" id="PF06722"/>
    </source>
</evidence>
<reference evidence="6 7" key="1">
    <citation type="submission" date="2016-06" db="EMBL/GenBank/DDBJ databases">
        <authorList>
            <person name="Kjaerup R.B."/>
            <person name="Dalgaard T.S."/>
            <person name="Juul-Madsen H.R."/>
        </authorList>
    </citation>
    <scope>NUCLEOTIDE SEQUENCE [LARGE SCALE GENOMIC DNA]</scope>
    <source>
        <strain evidence="6 7">DSM 43904</strain>
    </source>
</reference>
<dbReference type="Pfam" id="PF21036">
    <property type="entry name" value="EryCIII-like_N"/>
    <property type="match status" value="1"/>
</dbReference>
<evidence type="ECO:0000256" key="2">
    <source>
        <dbReference type="ARBA" id="ARBA00022676"/>
    </source>
</evidence>
<keyword evidence="3 6" id="KW-0808">Transferase</keyword>
<protein>
    <submittedName>
        <fullName evidence="6">Glycosyltransferase, MGT family</fullName>
    </submittedName>
</protein>
<dbReference type="Proteomes" id="UP000198217">
    <property type="component" value="Chromosome I"/>
</dbReference>
<dbReference type="SUPFAM" id="SSF53756">
    <property type="entry name" value="UDP-Glycosyltransferase/glycogen phosphorylase"/>
    <property type="match status" value="1"/>
</dbReference>
<keyword evidence="7" id="KW-1185">Reference proteome</keyword>
<evidence type="ECO:0000313" key="6">
    <source>
        <dbReference type="EMBL" id="SCG46631.1"/>
    </source>
</evidence>
<accession>A0A1C5HM32</accession>
<feature type="domain" description="Erythromycin biosynthesis protein CIII-like C-terminal" evidence="4">
    <location>
        <begin position="240"/>
        <end position="370"/>
    </location>
</feature>
<dbReference type="GO" id="GO:0008194">
    <property type="term" value="F:UDP-glycosyltransferase activity"/>
    <property type="evidence" value="ECO:0007669"/>
    <property type="project" value="InterPro"/>
</dbReference>
<dbReference type="RefSeq" id="WP_088993382.1">
    <property type="nucleotide sequence ID" value="NZ_LT607750.1"/>
</dbReference>
<dbReference type="AlphaFoldDB" id="A0A1C5HM32"/>
<proteinExistence type="inferred from homology"/>
<dbReference type="PANTHER" id="PTHR48050">
    <property type="entry name" value="STEROL 3-BETA-GLUCOSYLTRANSFERASE"/>
    <property type="match status" value="1"/>
</dbReference>
<evidence type="ECO:0000256" key="1">
    <source>
        <dbReference type="ARBA" id="ARBA00006962"/>
    </source>
</evidence>
<dbReference type="Gene3D" id="3.40.50.2000">
    <property type="entry name" value="Glycogen Phosphorylase B"/>
    <property type="match status" value="2"/>
</dbReference>
<dbReference type="InterPro" id="IPR010610">
    <property type="entry name" value="EryCIII-like_C"/>
</dbReference>
<dbReference type="CDD" id="cd03784">
    <property type="entry name" value="GT1_Gtf-like"/>
    <property type="match status" value="1"/>
</dbReference>
<evidence type="ECO:0000313" key="7">
    <source>
        <dbReference type="Proteomes" id="UP000198217"/>
    </source>
</evidence>
<feature type="domain" description="Erythromycin biosynthesis protein CIII-like N-terminal" evidence="5">
    <location>
        <begin position="79"/>
        <end position="122"/>
    </location>
</feature>
<dbReference type="InterPro" id="IPR002213">
    <property type="entry name" value="UDP_glucos_trans"/>
</dbReference>
<evidence type="ECO:0000259" key="5">
    <source>
        <dbReference type="Pfam" id="PF21036"/>
    </source>
</evidence>
<organism evidence="6 7">
    <name type="scientific">Micromonospora echinaurantiaca</name>
    <dbReference type="NCBI Taxonomy" id="47857"/>
    <lineage>
        <taxon>Bacteria</taxon>
        <taxon>Bacillati</taxon>
        <taxon>Actinomycetota</taxon>
        <taxon>Actinomycetes</taxon>
        <taxon>Micromonosporales</taxon>
        <taxon>Micromonosporaceae</taxon>
        <taxon>Micromonospora</taxon>
    </lineage>
</organism>
<dbReference type="GO" id="GO:0017000">
    <property type="term" value="P:antibiotic biosynthetic process"/>
    <property type="evidence" value="ECO:0007669"/>
    <property type="project" value="UniProtKB-ARBA"/>
</dbReference>
<dbReference type="EMBL" id="LT607750">
    <property type="protein sequence ID" value="SCG46631.1"/>
    <property type="molecule type" value="Genomic_DNA"/>
</dbReference>
<evidence type="ECO:0000256" key="3">
    <source>
        <dbReference type="ARBA" id="ARBA00022679"/>
    </source>
</evidence>
<gene>
    <name evidence="6" type="ORF">GA0070609_1809</name>
</gene>
<dbReference type="InterPro" id="IPR050426">
    <property type="entry name" value="Glycosyltransferase_28"/>
</dbReference>
<comment type="similarity">
    <text evidence="1">Belongs to the glycosyltransferase 28 family.</text>
</comment>
<dbReference type="FunFam" id="3.40.50.2000:FF:000072">
    <property type="entry name" value="Glycosyl transferase"/>
    <property type="match status" value="1"/>
</dbReference>
<dbReference type="GO" id="GO:0016758">
    <property type="term" value="F:hexosyltransferase activity"/>
    <property type="evidence" value="ECO:0007669"/>
    <property type="project" value="UniProtKB-ARBA"/>
</dbReference>
<dbReference type="Pfam" id="PF06722">
    <property type="entry name" value="EryCIII-like_C"/>
    <property type="match status" value="1"/>
</dbReference>